<dbReference type="GO" id="GO:0006351">
    <property type="term" value="P:DNA-templated transcription"/>
    <property type="evidence" value="ECO:0007669"/>
    <property type="project" value="InterPro"/>
</dbReference>
<dbReference type="InterPro" id="IPR052073">
    <property type="entry name" value="Amide_Lactam_Regulators"/>
</dbReference>
<dbReference type="RefSeq" id="XP_041559079.1">
    <property type="nucleotide sequence ID" value="XM_041706722.1"/>
</dbReference>
<keyword evidence="5" id="KW-0539">Nucleus</keyword>
<dbReference type="AlphaFoldDB" id="A0A7R7XSF7"/>
<evidence type="ECO:0000313" key="8">
    <source>
        <dbReference type="Proteomes" id="UP000654913"/>
    </source>
</evidence>
<keyword evidence="2" id="KW-0805">Transcription regulation</keyword>
<proteinExistence type="predicted"/>
<evidence type="ECO:0000256" key="2">
    <source>
        <dbReference type="ARBA" id="ARBA00023015"/>
    </source>
</evidence>
<keyword evidence="1" id="KW-0862">Zinc</keyword>
<dbReference type="InterPro" id="IPR007219">
    <property type="entry name" value="XnlR_reg_dom"/>
</dbReference>
<dbReference type="CDD" id="cd12148">
    <property type="entry name" value="fungal_TF_MHR"/>
    <property type="match status" value="1"/>
</dbReference>
<evidence type="ECO:0000259" key="6">
    <source>
        <dbReference type="SMART" id="SM00906"/>
    </source>
</evidence>
<accession>A0A7R7XSF7</accession>
<evidence type="ECO:0000256" key="3">
    <source>
        <dbReference type="ARBA" id="ARBA00023125"/>
    </source>
</evidence>
<dbReference type="KEGG" id="apuu:APUU_51596A"/>
<protein>
    <recommendedName>
        <fullName evidence="6">Xylanolytic transcriptional activator regulatory domain-containing protein</fullName>
    </recommendedName>
</protein>
<dbReference type="OrthoDB" id="39175at2759"/>
<keyword evidence="4" id="KW-0804">Transcription</keyword>
<dbReference type="PANTHER" id="PTHR47171:SF5">
    <property type="entry name" value="ZN(II)2CYS6 TRANSCRIPTION FACTOR (EUROFUNG)"/>
    <property type="match status" value="1"/>
</dbReference>
<evidence type="ECO:0000256" key="1">
    <source>
        <dbReference type="ARBA" id="ARBA00022833"/>
    </source>
</evidence>
<dbReference type="PANTHER" id="PTHR47171">
    <property type="entry name" value="FARA-RELATED"/>
    <property type="match status" value="1"/>
</dbReference>
<gene>
    <name evidence="7" type="ORF">APUU_51596A</name>
</gene>
<evidence type="ECO:0000256" key="4">
    <source>
        <dbReference type="ARBA" id="ARBA00023163"/>
    </source>
</evidence>
<reference evidence="7" key="2">
    <citation type="submission" date="2021-02" db="EMBL/GenBank/DDBJ databases">
        <title>Aspergillus puulaauensis MK2 genome sequence.</title>
        <authorList>
            <person name="Futagami T."/>
            <person name="Mori K."/>
            <person name="Kadooka C."/>
            <person name="Tanaka T."/>
        </authorList>
    </citation>
    <scope>NUCLEOTIDE SEQUENCE</scope>
    <source>
        <strain evidence="7">MK2</strain>
    </source>
</reference>
<keyword evidence="8" id="KW-1185">Reference proteome</keyword>
<dbReference type="EMBL" id="AP024447">
    <property type="protein sequence ID" value="BCS26885.1"/>
    <property type="molecule type" value="Genomic_DNA"/>
</dbReference>
<feature type="domain" description="Xylanolytic transcriptional activator regulatory" evidence="6">
    <location>
        <begin position="144"/>
        <end position="214"/>
    </location>
</feature>
<dbReference type="GO" id="GO:0008270">
    <property type="term" value="F:zinc ion binding"/>
    <property type="evidence" value="ECO:0007669"/>
    <property type="project" value="InterPro"/>
</dbReference>
<dbReference type="GO" id="GO:0003677">
    <property type="term" value="F:DNA binding"/>
    <property type="evidence" value="ECO:0007669"/>
    <property type="project" value="UniProtKB-KW"/>
</dbReference>
<dbReference type="Pfam" id="PF04082">
    <property type="entry name" value="Fungal_trans"/>
    <property type="match status" value="1"/>
</dbReference>
<evidence type="ECO:0000256" key="5">
    <source>
        <dbReference type="ARBA" id="ARBA00023242"/>
    </source>
</evidence>
<organism evidence="7 8">
    <name type="scientific">Aspergillus puulaauensis</name>
    <dbReference type="NCBI Taxonomy" id="1220207"/>
    <lineage>
        <taxon>Eukaryota</taxon>
        <taxon>Fungi</taxon>
        <taxon>Dikarya</taxon>
        <taxon>Ascomycota</taxon>
        <taxon>Pezizomycotina</taxon>
        <taxon>Eurotiomycetes</taxon>
        <taxon>Eurotiomycetidae</taxon>
        <taxon>Eurotiales</taxon>
        <taxon>Aspergillaceae</taxon>
        <taxon>Aspergillus</taxon>
    </lineage>
</organism>
<dbReference type="GeneID" id="64976890"/>
<name>A0A7R7XSF7_9EURO</name>
<reference evidence="7" key="1">
    <citation type="submission" date="2021-01" db="EMBL/GenBank/DDBJ databases">
        <authorList>
            <consortium name="Aspergillus puulaauensis MK2 genome sequencing consortium"/>
            <person name="Kazuki M."/>
            <person name="Futagami T."/>
        </authorList>
    </citation>
    <scope>NUCLEOTIDE SEQUENCE</scope>
    <source>
        <strain evidence="7">MK2</strain>
    </source>
</reference>
<keyword evidence="3" id="KW-0238">DNA-binding</keyword>
<evidence type="ECO:0000313" key="7">
    <source>
        <dbReference type="EMBL" id="BCS26885.1"/>
    </source>
</evidence>
<dbReference type="SMART" id="SM00906">
    <property type="entry name" value="Fungal_trans"/>
    <property type="match status" value="1"/>
</dbReference>
<dbReference type="Proteomes" id="UP000654913">
    <property type="component" value="Chromosome 5"/>
</dbReference>
<sequence length="491" mass="55634">MTYMLHDAPSIPPNYLRIIATSKSRNQEILTIIDPKSPPPAILLNAYVDAYFQHVFHRLPVVDRADLSSSRPSVALQQAICMVGTILRHPKGPDLLAENEKYYFNAKTLIHTSHEQDPITVLKVMCLFSTRNIAGPVLLNIDSPWQWLGIAIRLLQQMGLHREEICVAFINPGIARRIAWSLFIQDTLVSAAFGWPTCIKQNEFDVRPLTEEDFEASDIQSLLFIELAKIVNILARILDFQSRSPKDVQTQYMDILCSLKDWIRNLPTTIRIFDANGHRTYRRDAFELHLVYFATIISYFHLFNDHDITSAPNIVSLVASSCMACLYSEIDCRDDLSYLLGTHNWLLMVAAIPQLLYNAAECSLESDSHCSEELDILVSCLDQLQARIPGATVVLNAINRLRTSRNSGQVQNTATTLESRETVFFGEGYDILSFRDLFPFPNSLSPRLSLWELHAGHIFQGVETPMAAHDDLSRIFEEFSDLSRFTFPGVA</sequence>